<evidence type="ECO:0000313" key="2">
    <source>
        <dbReference type="Proteomes" id="UP000249661"/>
    </source>
</evidence>
<organism evidence="1 2">
    <name type="scientific">Aspergillus aculeatinus CBS 121060</name>
    <dbReference type="NCBI Taxonomy" id="1448322"/>
    <lineage>
        <taxon>Eukaryota</taxon>
        <taxon>Fungi</taxon>
        <taxon>Dikarya</taxon>
        <taxon>Ascomycota</taxon>
        <taxon>Pezizomycotina</taxon>
        <taxon>Eurotiomycetes</taxon>
        <taxon>Eurotiomycetidae</taxon>
        <taxon>Eurotiales</taxon>
        <taxon>Aspergillaceae</taxon>
        <taxon>Aspergillus</taxon>
        <taxon>Aspergillus subgen. Circumdati</taxon>
    </lineage>
</organism>
<proteinExistence type="predicted"/>
<dbReference type="EMBL" id="KZ824985">
    <property type="protein sequence ID" value="RAH66117.1"/>
    <property type="molecule type" value="Genomic_DNA"/>
</dbReference>
<sequence length="101" mass="11543">MAWALTASSAINRRFVSRGQPTSIVYGQPHDGCIVPKSRDQDTRAVQLYRTIPRRMRLLEALVVIHATGEKHGLTSPYDAFRWVRHGSTSRRLRRIIGMSR</sequence>
<keyword evidence="2" id="KW-1185">Reference proteome</keyword>
<name>A0ACD1GXR7_9EURO</name>
<accession>A0ACD1GXR7</accession>
<gene>
    <name evidence="1" type="ORF">BO66DRAFT_394825</name>
</gene>
<dbReference type="Proteomes" id="UP000249661">
    <property type="component" value="Unassembled WGS sequence"/>
</dbReference>
<evidence type="ECO:0000313" key="1">
    <source>
        <dbReference type="EMBL" id="RAH66117.1"/>
    </source>
</evidence>
<reference evidence="1" key="1">
    <citation type="submission" date="2018-02" db="EMBL/GenBank/DDBJ databases">
        <title>The genomes of Aspergillus section Nigri reveals drivers in fungal speciation.</title>
        <authorList>
            <consortium name="DOE Joint Genome Institute"/>
            <person name="Vesth T.C."/>
            <person name="Nybo J."/>
            <person name="Theobald S."/>
            <person name="Brandl J."/>
            <person name="Frisvad J.C."/>
            <person name="Nielsen K.F."/>
            <person name="Lyhne E.K."/>
            <person name="Kogle M.E."/>
            <person name="Kuo A."/>
            <person name="Riley R."/>
            <person name="Clum A."/>
            <person name="Nolan M."/>
            <person name="Lipzen A."/>
            <person name="Salamov A."/>
            <person name="Henrissat B."/>
            <person name="Wiebenga A."/>
            <person name="De vries R.P."/>
            <person name="Grigoriev I.V."/>
            <person name="Mortensen U.H."/>
            <person name="Andersen M.R."/>
            <person name="Baker S.E."/>
        </authorList>
    </citation>
    <scope>NUCLEOTIDE SEQUENCE</scope>
    <source>
        <strain evidence="1">CBS 121060</strain>
    </source>
</reference>
<protein>
    <submittedName>
        <fullName evidence="1">Uncharacterized protein</fullName>
    </submittedName>
</protein>